<keyword evidence="2" id="KW-0031">Aminopeptidase</keyword>
<evidence type="ECO:0000313" key="2">
    <source>
        <dbReference type="EMBL" id="KAK7443529.1"/>
    </source>
</evidence>
<evidence type="ECO:0000313" key="3">
    <source>
        <dbReference type="Proteomes" id="UP001498398"/>
    </source>
</evidence>
<name>A0ABR1IX70_9AGAR</name>
<dbReference type="EC" id="3.4.11.2" evidence="2"/>
<reference evidence="2 3" key="1">
    <citation type="submission" date="2024-01" db="EMBL/GenBank/DDBJ databases">
        <title>A draft genome for the cacao thread blight pathogen Marasmiellus scandens.</title>
        <authorList>
            <person name="Baruah I.K."/>
            <person name="Leung J."/>
            <person name="Bukari Y."/>
            <person name="Amoako-Attah I."/>
            <person name="Meinhardt L.W."/>
            <person name="Bailey B.A."/>
            <person name="Cohen S.P."/>
        </authorList>
    </citation>
    <scope>NUCLEOTIDE SEQUENCE [LARGE SCALE GENOMIC DNA]</scope>
    <source>
        <strain evidence="2 3">GH-19</strain>
    </source>
</reference>
<proteinExistence type="predicted"/>
<sequence length="82" mass="9778">MLVDFSKQNYDELYKRFENTLMFKHFVEDAFGGLSTEKDLQETIEYFKDKDVTRYKRALNQTLDGIRARIAYLKHSTSDIET</sequence>
<keyword evidence="2" id="KW-0645">Protease</keyword>
<dbReference type="EMBL" id="JBANRG010000054">
    <property type="protein sequence ID" value="KAK7443529.1"/>
    <property type="molecule type" value="Genomic_DNA"/>
</dbReference>
<keyword evidence="2" id="KW-0378">Hydrolase</keyword>
<evidence type="ECO:0000259" key="1">
    <source>
        <dbReference type="Pfam" id="PF11838"/>
    </source>
</evidence>
<protein>
    <submittedName>
        <fullName evidence="2">Aminopeptidase 2 mitochondrial</fullName>
        <ecNumber evidence="2">3.4.11.2</ecNumber>
    </submittedName>
</protein>
<dbReference type="InterPro" id="IPR024571">
    <property type="entry name" value="ERAP1-like_C_dom"/>
</dbReference>
<organism evidence="2 3">
    <name type="scientific">Marasmiellus scandens</name>
    <dbReference type="NCBI Taxonomy" id="2682957"/>
    <lineage>
        <taxon>Eukaryota</taxon>
        <taxon>Fungi</taxon>
        <taxon>Dikarya</taxon>
        <taxon>Basidiomycota</taxon>
        <taxon>Agaricomycotina</taxon>
        <taxon>Agaricomycetes</taxon>
        <taxon>Agaricomycetidae</taxon>
        <taxon>Agaricales</taxon>
        <taxon>Marasmiineae</taxon>
        <taxon>Omphalotaceae</taxon>
        <taxon>Marasmiellus</taxon>
    </lineage>
</organism>
<gene>
    <name evidence="2" type="primary">APE2_5</name>
    <name evidence="2" type="ORF">VKT23_015702</name>
</gene>
<keyword evidence="3" id="KW-1185">Reference proteome</keyword>
<dbReference type="Proteomes" id="UP001498398">
    <property type="component" value="Unassembled WGS sequence"/>
</dbReference>
<dbReference type="Gene3D" id="1.25.50.20">
    <property type="match status" value="1"/>
</dbReference>
<feature type="domain" description="ERAP1-like C-terminal" evidence="1">
    <location>
        <begin position="2"/>
        <end position="68"/>
    </location>
</feature>
<comment type="caution">
    <text evidence="2">The sequence shown here is derived from an EMBL/GenBank/DDBJ whole genome shotgun (WGS) entry which is preliminary data.</text>
</comment>
<dbReference type="GO" id="GO:0016285">
    <property type="term" value="F:alanyl aminopeptidase activity"/>
    <property type="evidence" value="ECO:0007669"/>
    <property type="project" value="UniProtKB-EC"/>
</dbReference>
<dbReference type="Pfam" id="PF11838">
    <property type="entry name" value="ERAP1_C"/>
    <property type="match status" value="1"/>
</dbReference>
<accession>A0ABR1IX70</accession>